<evidence type="ECO:0000313" key="11">
    <source>
        <dbReference type="Proteomes" id="UP000095287"/>
    </source>
</evidence>
<evidence type="ECO:0000256" key="2">
    <source>
        <dbReference type="ARBA" id="ARBA00022692"/>
    </source>
</evidence>
<name>A0A1I7ZEX4_9BILA</name>
<proteinExistence type="predicted"/>
<evidence type="ECO:0000313" key="12">
    <source>
        <dbReference type="WBParaSite" id="L893_g25707.t1"/>
    </source>
</evidence>
<evidence type="ECO:0000259" key="10">
    <source>
        <dbReference type="PROSITE" id="PS51534"/>
    </source>
</evidence>
<evidence type="ECO:0000256" key="9">
    <source>
        <dbReference type="SAM" id="SignalP"/>
    </source>
</evidence>
<evidence type="ECO:0000256" key="1">
    <source>
        <dbReference type="ARBA" id="ARBA00004479"/>
    </source>
</evidence>
<dbReference type="GO" id="GO:0016020">
    <property type="term" value="C:membrane"/>
    <property type="evidence" value="ECO:0007669"/>
    <property type="project" value="UniProtKB-SubCell"/>
</dbReference>
<dbReference type="PANTHER" id="PTHR15583">
    <property type="entry name" value="INTERLEUKIN-17 RECEPTOR"/>
    <property type="match status" value="1"/>
</dbReference>
<feature type="transmembrane region" description="Helical" evidence="8">
    <location>
        <begin position="358"/>
        <end position="377"/>
    </location>
</feature>
<keyword evidence="7" id="KW-0325">Glycoprotein</keyword>
<feature type="domain" description="SEFIR" evidence="10">
    <location>
        <begin position="398"/>
        <end position="540"/>
    </location>
</feature>
<dbReference type="Pfam" id="PF08357">
    <property type="entry name" value="SEFIR"/>
    <property type="match status" value="1"/>
</dbReference>
<evidence type="ECO:0000256" key="6">
    <source>
        <dbReference type="ARBA" id="ARBA00023170"/>
    </source>
</evidence>
<sequence length="664" mass="76029">MKRDPGDVPLVTTYLHLTLLLSQAISLVSTQNTCREDVQLRNINDTSLTTKYYIETDTKKCSEHYPQVVRTCTHSELDLSVRSVAVLPNGLNMLPHVDLNVSMVVYTNATSVFLRLQCLHAPDRGDSYCHNHTDQIMKWKRMIWPCRSLSLEEPEVTELPFRFAYTCFRLFGHSLYGINVTLSPQMCSSFFYVTIPSERQVHPEIAELYLSDEDRQRSRGVLPWSPLVLVDTNPSDGIWIRYTEQPNFKHNKINVTIYKQISDSMLLQFAWTQVIKKPHTGFKWKDVTQGSYTVFVYVDRHDCDGTDCPHTSMNFTVYEDKFTSEKREELLLKAATRHLVFSLSGTVPYNLLATSYNFDSGVVLLVAIVLTSVLIYFRYIRPRRLARLPPQNVELQYRPSVLIIYSDDCDEHSQVVLSLAELLKEYGNATVHIDQFDLIDPKILPLSWMFETMAAVDHVIFVFSESTPRILGKEQMLSRQHYPDMFCTAVDAMFSDVHQNNNWSKYIFARMSYSPFSSIPMHLASFPARRVAVPEDFGTLVGMLHRVGANAIVDHNADLSKLKLGIHIFEEFDRSQPGWLNERFYIVENENTALLSCDNLELKPPEDLPTVEEQIALSHKYGLQVPQDEGDEADLSDSGLPVTSYRQYEVVGKPTDYDSSSTSS</sequence>
<dbReference type="PANTHER" id="PTHR15583:SF7">
    <property type="entry name" value="INTERLEUKIN CYTOKINE RECEPTOR-RELATED PROTEIN 2"/>
    <property type="match status" value="1"/>
</dbReference>
<keyword evidence="5 8" id="KW-0472">Membrane</keyword>
<evidence type="ECO:0000256" key="5">
    <source>
        <dbReference type="ARBA" id="ARBA00023136"/>
    </source>
</evidence>
<keyword evidence="2 8" id="KW-0812">Transmembrane</keyword>
<feature type="signal peptide" evidence="9">
    <location>
        <begin position="1"/>
        <end position="30"/>
    </location>
</feature>
<dbReference type="GO" id="GO:0030368">
    <property type="term" value="F:interleukin-17 receptor activity"/>
    <property type="evidence" value="ECO:0007669"/>
    <property type="project" value="InterPro"/>
</dbReference>
<protein>
    <submittedName>
        <fullName evidence="12">SEFIR domain-containing protein</fullName>
    </submittedName>
</protein>
<dbReference type="Gene3D" id="3.40.50.11530">
    <property type="match status" value="1"/>
</dbReference>
<accession>A0A1I7ZEX4</accession>
<reference evidence="12" key="1">
    <citation type="submission" date="2016-11" db="UniProtKB">
        <authorList>
            <consortium name="WormBaseParasite"/>
        </authorList>
    </citation>
    <scope>IDENTIFICATION</scope>
</reference>
<dbReference type="InterPro" id="IPR013568">
    <property type="entry name" value="SEFIR_dom"/>
</dbReference>
<keyword evidence="11" id="KW-1185">Reference proteome</keyword>
<comment type="subcellular location">
    <subcellularLocation>
        <location evidence="1">Membrane</location>
        <topology evidence="1">Single-pass type I membrane protein</topology>
    </subcellularLocation>
</comment>
<evidence type="ECO:0000256" key="7">
    <source>
        <dbReference type="ARBA" id="ARBA00023180"/>
    </source>
</evidence>
<evidence type="ECO:0000256" key="8">
    <source>
        <dbReference type="SAM" id="Phobius"/>
    </source>
</evidence>
<evidence type="ECO:0000256" key="3">
    <source>
        <dbReference type="ARBA" id="ARBA00022729"/>
    </source>
</evidence>
<organism evidence="11 12">
    <name type="scientific">Steinernema glaseri</name>
    <dbReference type="NCBI Taxonomy" id="37863"/>
    <lineage>
        <taxon>Eukaryota</taxon>
        <taxon>Metazoa</taxon>
        <taxon>Ecdysozoa</taxon>
        <taxon>Nematoda</taxon>
        <taxon>Chromadorea</taxon>
        <taxon>Rhabditida</taxon>
        <taxon>Tylenchina</taxon>
        <taxon>Panagrolaimomorpha</taxon>
        <taxon>Strongyloidoidea</taxon>
        <taxon>Steinernematidae</taxon>
        <taxon>Steinernema</taxon>
    </lineage>
</organism>
<feature type="chain" id="PRO_5009313365" evidence="9">
    <location>
        <begin position="31"/>
        <end position="664"/>
    </location>
</feature>
<keyword evidence="4 8" id="KW-1133">Transmembrane helix</keyword>
<dbReference type="AlphaFoldDB" id="A0A1I7ZEX4"/>
<dbReference type="PROSITE" id="PS51534">
    <property type="entry name" value="SEFIR"/>
    <property type="match status" value="1"/>
</dbReference>
<dbReference type="WBParaSite" id="L893_g25707.t1">
    <property type="protein sequence ID" value="L893_g25707.t1"/>
    <property type="gene ID" value="L893_g25707"/>
</dbReference>
<dbReference type="InterPro" id="IPR039465">
    <property type="entry name" value="IL-17_rcpt-like"/>
</dbReference>
<keyword evidence="3 9" id="KW-0732">Signal</keyword>
<dbReference type="Proteomes" id="UP000095287">
    <property type="component" value="Unplaced"/>
</dbReference>
<keyword evidence="6" id="KW-0675">Receptor</keyword>
<evidence type="ECO:0000256" key="4">
    <source>
        <dbReference type="ARBA" id="ARBA00022989"/>
    </source>
</evidence>